<keyword evidence="1" id="KW-0812">Transmembrane</keyword>
<evidence type="ECO:0000256" key="1">
    <source>
        <dbReference type="SAM" id="Phobius"/>
    </source>
</evidence>
<keyword evidence="1" id="KW-1133">Transmembrane helix</keyword>
<protein>
    <submittedName>
        <fullName evidence="2">Uncharacterized protein</fullName>
    </submittedName>
</protein>
<comment type="caution">
    <text evidence="2">The sequence shown here is derived from an EMBL/GenBank/DDBJ whole genome shotgun (WGS) entry which is preliminary data.</text>
</comment>
<accession>A0A0F9HV40</accession>
<evidence type="ECO:0000313" key="2">
    <source>
        <dbReference type="EMBL" id="KKM07002.1"/>
    </source>
</evidence>
<dbReference type="EMBL" id="LAZR01015867">
    <property type="protein sequence ID" value="KKM07002.1"/>
    <property type="molecule type" value="Genomic_DNA"/>
</dbReference>
<name>A0A0F9HV40_9ZZZZ</name>
<feature type="transmembrane region" description="Helical" evidence="1">
    <location>
        <begin position="60"/>
        <end position="81"/>
    </location>
</feature>
<reference evidence="2" key="1">
    <citation type="journal article" date="2015" name="Nature">
        <title>Complex archaea that bridge the gap between prokaryotes and eukaryotes.</title>
        <authorList>
            <person name="Spang A."/>
            <person name="Saw J.H."/>
            <person name="Jorgensen S.L."/>
            <person name="Zaremba-Niedzwiedzka K."/>
            <person name="Martijn J."/>
            <person name="Lind A.E."/>
            <person name="van Eijk R."/>
            <person name="Schleper C."/>
            <person name="Guy L."/>
            <person name="Ettema T.J."/>
        </authorList>
    </citation>
    <scope>NUCLEOTIDE SEQUENCE</scope>
</reference>
<keyword evidence="1" id="KW-0472">Membrane</keyword>
<proteinExistence type="predicted"/>
<sequence length="82" mass="9459">MERPLQDKHQHLKDLSDHDLLIRMVVTQENMQVEMTGMKEQATIRNGDVRDIRKDQYRMAGAIAMLAFLMVVGVPVLIQIIN</sequence>
<dbReference type="AlphaFoldDB" id="A0A0F9HV40"/>
<organism evidence="2">
    <name type="scientific">marine sediment metagenome</name>
    <dbReference type="NCBI Taxonomy" id="412755"/>
    <lineage>
        <taxon>unclassified sequences</taxon>
        <taxon>metagenomes</taxon>
        <taxon>ecological metagenomes</taxon>
    </lineage>
</organism>
<gene>
    <name evidence="2" type="ORF">LCGC14_1738290</name>
</gene>